<dbReference type="Pfam" id="PF01645">
    <property type="entry name" value="Glu_synthase"/>
    <property type="match status" value="1"/>
</dbReference>
<keyword evidence="6" id="KW-1185">Reference proteome</keyword>
<sequence>MRNTILITIVLTVIINIGIGFIWPPAWLFLLLTLTLLLFTLRDTFQRRHSILRNFPLLGRIRWSVESLRPYIQQYLLESETEGRPIHRMFRSIVYKRAKDSLDSMPFGTQMDTYANGYEWIGHSLSAMEVKEMDEDPRIWVGGPDCQQPYLASVLNISAMSFGSLSANAITALNKGAAQGRFYHNTGEGGLTPYHLENGGDIVWQIGTGYFGCRNKDGSFNELEFEEKASHSSVKMIEIKLSQGAKPGHGGILPADKNSEEIASIRGVEPHTQVDSPPRHTAFNTPLEMMNFIKKLRTLSNGKPIGLKLALGRKSEFIAICKAMKKTGIKPDFITVDGGEGGTGAAPLEYTNSVGFPLREALAFVDDVLTGLDLRSDIRVIASGKVFTAFHLVQNLSLGADMCNSARGMMLALGCVQSLSCNTNRCPTGVATQDPKLAKGLDPKDKSVRVYQYHKKTVHALMDILSSTGHQSTSALNRTHVFRRVDQQQVKRYDEIFPLVKCGSLLTDNEDDLPKAFRLHVMEASYQSFMPASQLADIEEETKAV</sequence>
<dbReference type="OrthoDB" id="9795032at2"/>
<dbReference type="KEGG" id="salk:FBQ74_08130"/>
<dbReference type="Proteomes" id="UP000304912">
    <property type="component" value="Chromosome"/>
</dbReference>
<dbReference type="Gene3D" id="3.20.20.70">
    <property type="entry name" value="Aldolase class I"/>
    <property type="match status" value="1"/>
</dbReference>
<protein>
    <submittedName>
        <fullName evidence="5">FMN-binding glutamate synthase family protein</fullName>
    </submittedName>
</protein>
<feature type="domain" description="Glutamate synthase" evidence="4">
    <location>
        <begin position="149"/>
        <end position="470"/>
    </location>
</feature>
<evidence type="ECO:0000313" key="6">
    <source>
        <dbReference type="Proteomes" id="UP000304912"/>
    </source>
</evidence>
<dbReference type="SUPFAM" id="SSF51395">
    <property type="entry name" value="FMN-linked oxidoreductases"/>
    <property type="match status" value="1"/>
</dbReference>
<feature type="transmembrane region" description="Helical" evidence="3">
    <location>
        <begin position="6"/>
        <end position="39"/>
    </location>
</feature>
<keyword evidence="3" id="KW-1133">Transmembrane helix</keyword>
<evidence type="ECO:0000256" key="2">
    <source>
        <dbReference type="PIRNR" id="PIRNR006429"/>
    </source>
</evidence>
<proteinExistence type="inferred from homology"/>
<dbReference type="InterPro" id="IPR027283">
    <property type="entry name" value="YerD"/>
</dbReference>
<evidence type="ECO:0000256" key="1">
    <source>
        <dbReference type="ARBA" id="ARBA00009716"/>
    </source>
</evidence>
<comment type="similarity">
    <text evidence="1 2">Belongs to the glutamate synthase family.</text>
</comment>
<name>A0A5B7YCW5_9ALTE</name>
<evidence type="ECO:0000259" key="4">
    <source>
        <dbReference type="Pfam" id="PF01645"/>
    </source>
</evidence>
<evidence type="ECO:0000256" key="3">
    <source>
        <dbReference type="SAM" id="Phobius"/>
    </source>
</evidence>
<dbReference type="PANTHER" id="PTHR43819:SF1">
    <property type="entry name" value="ARCHAEAL-TYPE GLUTAMATE SYNTHASE [NADPH]"/>
    <property type="match status" value="1"/>
</dbReference>
<accession>A0A5B7YCW5</accession>
<dbReference type="PIRSF" id="PIRSF500060">
    <property type="entry name" value="UCP500060"/>
    <property type="match status" value="1"/>
</dbReference>
<dbReference type="InterPro" id="IPR013785">
    <property type="entry name" value="Aldolase_TIM"/>
</dbReference>
<dbReference type="CDD" id="cd02808">
    <property type="entry name" value="GltS_FMN"/>
    <property type="match status" value="1"/>
</dbReference>
<keyword evidence="3" id="KW-0472">Membrane</keyword>
<gene>
    <name evidence="5" type="ORF">FBQ74_08130</name>
</gene>
<reference evidence="5 6" key="1">
    <citation type="submission" date="2019-04" db="EMBL/GenBank/DDBJ databases">
        <title>Salinimonas iocasae sp. nov., a halophilic bacterium isolated from the outer tube casing of tubeworms in Okinawa Trough.</title>
        <authorList>
            <person name="Zhang H."/>
            <person name="Wang H."/>
            <person name="Li C."/>
        </authorList>
    </citation>
    <scope>NUCLEOTIDE SEQUENCE [LARGE SCALE GENOMIC DNA]</scope>
    <source>
        <strain evidence="5 6">KX18D6</strain>
    </source>
</reference>
<dbReference type="GO" id="GO:0006537">
    <property type="term" value="P:glutamate biosynthetic process"/>
    <property type="evidence" value="ECO:0007669"/>
    <property type="project" value="InterPro"/>
</dbReference>
<organism evidence="5 6">
    <name type="scientific">Salinimonas iocasae</name>
    <dbReference type="NCBI Taxonomy" id="2572577"/>
    <lineage>
        <taxon>Bacteria</taxon>
        <taxon>Pseudomonadati</taxon>
        <taxon>Pseudomonadota</taxon>
        <taxon>Gammaproteobacteria</taxon>
        <taxon>Alteromonadales</taxon>
        <taxon>Alteromonadaceae</taxon>
        <taxon>Alteromonas/Salinimonas group</taxon>
        <taxon>Salinimonas</taxon>
    </lineage>
</organism>
<dbReference type="InterPro" id="IPR002932">
    <property type="entry name" value="Glu_synthdom"/>
</dbReference>
<dbReference type="GO" id="GO:0015930">
    <property type="term" value="F:glutamate synthase activity"/>
    <property type="evidence" value="ECO:0007669"/>
    <property type="project" value="InterPro"/>
</dbReference>
<keyword evidence="3" id="KW-0812">Transmembrane</keyword>
<dbReference type="InterPro" id="IPR024188">
    <property type="entry name" value="GltB"/>
</dbReference>
<dbReference type="PIRSF" id="PIRSF006429">
    <property type="entry name" value="GOGAT_lg_2"/>
    <property type="match status" value="1"/>
</dbReference>
<dbReference type="PANTHER" id="PTHR43819">
    <property type="entry name" value="ARCHAEAL-TYPE GLUTAMATE SYNTHASE [NADPH]"/>
    <property type="match status" value="1"/>
</dbReference>
<evidence type="ECO:0000313" key="5">
    <source>
        <dbReference type="EMBL" id="QCZ93454.1"/>
    </source>
</evidence>
<dbReference type="RefSeq" id="WP_139756198.1">
    <property type="nucleotide sequence ID" value="NZ_CP039852.1"/>
</dbReference>
<dbReference type="EMBL" id="CP039852">
    <property type="protein sequence ID" value="QCZ93454.1"/>
    <property type="molecule type" value="Genomic_DNA"/>
</dbReference>
<dbReference type="AlphaFoldDB" id="A0A5B7YCW5"/>